<dbReference type="GO" id="GO:0005829">
    <property type="term" value="C:cytosol"/>
    <property type="evidence" value="ECO:0007669"/>
    <property type="project" value="TreeGrafter"/>
</dbReference>
<dbReference type="KEGG" id="cku:UL82_03265"/>
<dbReference type="HAMAP" id="MF_01615">
    <property type="entry name" value="PdxT"/>
    <property type="match status" value="1"/>
</dbReference>
<comment type="catalytic activity">
    <reaction evidence="6 10">
        <text>aldehydo-D-ribose 5-phosphate + D-glyceraldehyde 3-phosphate + L-glutamine = pyridoxal 5'-phosphate + L-glutamate + phosphate + 3 H2O + H(+)</text>
        <dbReference type="Rhea" id="RHEA:31507"/>
        <dbReference type="ChEBI" id="CHEBI:15377"/>
        <dbReference type="ChEBI" id="CHEBI:15378"/>
        <dbReference type="ChEBI" id="CHEBI:29985"/>
        <dbReference type="ChEBI" id="CHEBI:43474"/>
        <dbReference type="ChEBI" id="CHEBI:58273"/>
        <dbReference type="ChEBI" id="CHEBI:58359"/>
        <dbReference type="ChEBI" id="CHEBI:59776"/>
        <dbReference type="ChEBI" id="CHEBI:597326"/>
        <dbReference type="EC" id="4.3.3.6"/>
    </reaction>
</comment>
<dbReference type="GO" id="GO:0004359">
    <property type="term" value="F:glutaminase activity"/>
    <property type="evidence" value="ECO:0007669"/>
    <property type="project" value="UniProtKB-UniRule"/>
</dbReference>
<keyword evidence="4 10" id="KW-0315">Glutamine amidotransferase</keyword>
<dbReference type="GO" id="GO:1903600">
    <property type="term" value="C:glutaminase complex"/>
    <property type="evidence" value="ECO:0007669"/>
    <property type="project" value="TreeGrafter"/>
</dbReference>
<keyword evidence="5 10" id="KW-0456">Lyase</keyword>
<evidence type="ECO:0000313" key="14">
    <source>
        <dbReference type="EMBL" id="VEH06613.1"/>
    </source>
</evidence>
<name>A0A0F6QZS6_9CORY</name>
<dbReference type="Proteomes" id="UP000271380">
    <property type="component" value="Chromosome"/>
</dbReference>
<dbReference type="SUPFAM" id="SSF52317">
    <property type="entry name" value="Class I glutamine amidotransferase-like"/>
    <property type="match status" value="1"/>
</dbReference>
<dbReference type="GO" id="GO:0042823">
    <property type="term" value="P:pyridoxal phosphate biosynthetic process"/>
    <property type="evidence" value="ECO:0007669"/>
    <property type="project" value="UniProtKB-UniRule"/>
</dbReference>
<feature type="active site" description="Charge relay system" evidence="10 11">
    <location>
        <position position="171"/>
    </location>
</feature>
<keyword evidence="14" id="KW-0808">Transferase</keyword>
<comment type="similarity">
    <text evidence="1 10">Belongs to the glutaminase PdxT/SNO family.</text>
</comment>
<evidence type="ECO:0000256" key="7">
    <source>
        <dbReference type="ARBA" id="ARBA00049534"/>
    </source>
</evidence>
<keyword evidence="2 10" id="KW-0378">Hydrolase</keyword>
<dbReference type="PROSITE" id="PS51273">
    <property type="entry name" value="GATASE_TYPE_1"/>
    <property type="match status" value="1"/>
</dbReference>
<evidence type="ECO:0000256" key="12">
    <source>
        <dbReference type="PIRSR" id="PIRSR005639-2"/>
    </source>
</evidence>
<evidence type="ECO:0000256" key="10">
    <source>
        <dbReference type="HAMAP-Rule" id="MF_01615"/>
    </source>
</evidence>
<dbReference type="PROSITE" id="PS51130">
    <property type="entry name" value="PDXT_SNO_2"/>
    <property type="match status" value="1"/>
</dbReference>
<gene>
    <name evidence="10 13" type="primary">pdxT</name>
    <name evidence="14" type="ORF">NCTC949_01216</name>
    <name evidence="13" type="ORF">UL82_03265</name>
</gene>
<dbReference type="FunFam" id="3.40.50.880:FF:000010">
    <property type="entry name" value="uncharacterized protein LOC100176842 isoform X2"/>
    <property type="match status" value="1"/>
</dbReference>
<dbReference type="GO" id="GO:0036381">
    <property type="term" value="F:pyridoxal 5'-phosphate synthase (glutamine hydrolysing) activity"/>
    <property type="evidence" value="ECO:0007669"/>
    <property type="project" value="UniProtKB-UniRule"/>
</dbReference>
<feature type="active site" description="Nucleophile" evidence="10 11">
    <location>
        <position position="78"/>
    </location>
</feature>
<feature type="binding site" evidence="10 12">
    <location>
        <begin position="133"/>
        <end position="134"/>
    </location>
    <ligand>
        <name>L-glutamine</name>
        <dbReference type="ChEBI" id="CHEBI:58359"/>
    </ligand>
</feature>
<dbReference type="PROSITE" id="PS01236">
    <property type="entry name" value="PDXT_SNO_1"/>
    <property type="match status" value="1"/>
</dbReference>
<evidence type="ECO:0000256" key="3">
    <source>
        <dbReference type="ARBA" id="ARBA00022898"/>
    </source>
</evidence>
<dbReference type="InterPro" id="IPR029062">
    <property type="entry name" value="Class_I_gatase-like"/>
</dbReference>
<dbReference type="EMBL" id="CP011312">
    <property type="protein sequence ID" value="AKE40865.1"/>
    <property type="molecule type" value="Genomic_DNA"/>
</dbReference>
<feature type="binding site" evidence="10 12">
    <location>
        <begin position="46"/>
        <end position="48"/>
    </location>
    <ligand>
        <name>L-glutamine</name>
        <dbReference type="ChEBI" id="CHEBI:58359"/>
    </ligand>
</feature>
<dbReference type="Proteomes" id="UP000033457">
    <property type="component" value="Chromosome"/>
</dbReference>
<comment type="function">
    <text evidence="8 10">Catalyzes the hydrolysis of glutamine to glutamate and ammonia as part of the biosynthesis of pyridoxal 5'-phosphate. The resulting ammonia molecule is channeled to the active site of PdxS.</text>
</comment>
<dbReference type="NCBIfam" id="TIGR03800">
    <property type="entry name" value="PLP_synth_Pdx2"/>
    <property type="match status" value="1"/>
</dbReference>
<reference evidence="14 16" key="2">
    <citation type="submission" date="2018-12" db="EMBL/GenBank/DDBJ databases">
        <authorList>
            <consortium name="Pathogen Informatics"/>
        </authorList>
    </citation>
    <scope>NUCLEOTIDE SEQUENCE [LARGE SCALE GENOMIC DNA]</scope>
    <source>
        <strain evidence="14 16">NCTC949</strain>
    </source>
</reference>
<dbReference type="UniPathway" id="UPA00245"/>
<protein>
    <recommendedName>
        <fullName evidence="10">Pyridoxal 5'-phosphate synthase subunit PdxT</fullName>
        <ecNumber evidence="10">4.3.3.6</ecNumber>
    </recommendedName>
    <alternativeName>
        <fullName evidence="10">Pdx2</fullName>
    </alternativeName>
    <alternativeName>
        <fullName evidence="10">Pyridoxal 5'-phosphate synthase glutaminase subunit</fullName>
        <ecNumber evidence="10">3.5.1.2</ecNumber>
    </alternativeName>
</protein>
<dbReference type="InterPro" id="IPR002161">
    <property type="entry name" value="PdxT/SNO"/>
</dbReference>
<evidence type="ECO:0000256" key="1">
    <source>
        <dbReference type="ARBA" id="ARBA00008345"/>
    </source>
</evidence>
<dbReference type="AlphaFoldDB" id="A0A0F6QZS6"/>
<dbReference type="EC" id="3.5.1.2" evidence="10"/>
<evidence type="ECO:0000256" key="4">
    <source>
        <dbReference type="ARBA" id="ARBA00022962"/>
    </source>
</evidence>
<evidence type="ECO:0000256" key="2">
    <source>
        <dbReference type="ARBA" id="ARBA00022801"/>
    </source>
</evidence>
<comment type="subunit">
    <text evidence="9 10">In the presence of PdxS, forms a dodecamer of heterodimers. Only shows activity in the heterodimer.</text>
</comment>
<dbReference type="EC" id="4.3.3.6" evidence="10"/>
<evidence type="ECO:0000313" key="16">
    <source>
        <dbReference type="Proteomes" id="UP000271380"/>
    </source>
</evidence>
<feature type="active site" description="Charge relay system" evidence="10 11">
    <location>
        <position position="169"/>
    </location>
</feature>
<dbReference type="RefSeq" id="WP_046438984.1">
    <property type="nucleotide sequence ID" value="NZ_CP011312.1"/>
</dbReference>
<feature type="binding site" evidence="10 12">
    <location>
        <position position="107"/>
    </location>
    <ligand>
        <name>L-glutamine</name>
        <dbReference type="ChEBI" id="CHEBI:58359"/>
    </ligand>
</feature>
<evidence type="ECO:0000256" key="5">
    <source>
        <dbReference type="ARBA" id="ARBA00023239"/>
    </source>
</evidence>
<dbReference type="PANTHER" id="PTHR31559:SF0">
    <property type="entry name" value="PYRIDOXAL 5'-PHOSPHATE SYNTHASE SUBUNIT SNO1-RELATED"/>
    <property type="match status" value="1"/>
</dbReference>
<dbReference type="HOGENOM" id="CLU_069674_2_0_11"/>
<accession>A0A0F6QZS6</accession>
<organism evidence="13 15">
    <name type="scientific">Corynebacterium kutscheri</name>
    <dbReference type="NCBI Taxonomy" id="35755"/>
    <lineage>
        <taxon>Bacteria</taxon>
        <taxon>Bacillati</taxon>
        <taxon>Actinomycetota</taxon>
        <taxon>Actinomycetes</taxon>
        <taxon>Mycobacteriales</taxon>
        <taxon>Corynebacteriaceae</taxon>
        <taxon>Corynebacterium</taxon>
    </lineage>
</organism>
<dbReference type="Pfam" id="PF01174">
    <property type="entry name" value="SNO"/>
    <property type="match status" value="1"/>
</dbReference>
<dbReference type="GO" id="GO:0016740">
    <property type="term" value="F:transferase activity"/>
    <property type="evidence" value="ECO:0007669"/>
    <property type="project" value="UniProtKB-KW"/>
</dbReference>
<evidence type="ECO:0000256" key="9">
    <source>
        <dbReference type="ARBA" id="ARBA00064749"/>
    </source>
</evidence>
<evidence type="ECO:0000256" key="8">
    <source>
        <dbReference type="ARBA" id="ARBA00054599"/>
    </source>
</evidence>
<dbReference type="GO" id="GO:0006543">
    <property type="term" value="P:L-glutamine catabolic process"/>
    <property type="evidence" value="ECO:0007669"/>
    <property type="project" value="UniProtKB-UniRule"/>
</dbReference>
<dbReference type="STRING" id="35755.UL82_03265"/>
<keyword evidence="15" id="KW-1185">Reference proteome</keyword>
<dbReference type="PIRSF" id="PIRSF005639">
    <property type="entry name" value="Glut_amidoT_SNO"/>
    <property type="match status" value="1"/>
</dbReference>
<sequence length="187" mass="20320">MLIGILGLQGGIEEHEHIFHRLSVSTHRVRTPADLAGLDGLVLPGGESSVMAKLAEQLGLFNPLQKLINDGLPVFATCAGLILLATKLDNPAPGQKNLAVVDMVVRRNAFGNQRNSFEHDLEVLGVTMRPTFIRAPEVISVGAGIDVIAKIDGRIVGVKQDKILGLSFHPEQVGDYRLHQLWLEEIL</sequence>
<keyword evidence="3 10" id="KW-0663">Pyridoxal phosphate</keyword>
<evidence type="ECO:0000313" key="13">
    <source>
        <dbReference type="EMBL" id="AKE40865.1"/>
    </source>
</evidence>
<comment type="catalytic activity">
    <reaction evidence="7 10">
        <text>L-glutamine + H2O = L-glutamate + NH4(+)</text>
        <dbReference type="Rhea" id="RHEA:15889"/>
        <dbReference type="ChEBI" id="CHEBI:15377"/>
        <dbReference type="ChEBI" id="CHEBI:28938"/>
        <dbReference type="ChEBI" id="CHEBI:29985"/>
        <dbReference type="ChEBI" id="CHEBI:58359"/>
        <dbReference type="EC" id="3.5.1.2"/>
    </reaction>
</comment>
<dbReference type="PANTHER" id="PTHR31559">
    <property type="entry name" value="PYRIDOXAL 5'-PHOSPHATE SYNTHASE SUBUNIT SNO"/>
    <property type="match status" value="1"/>
</dbReference>
<dbReference type="InterPro" id="IPR021196">
    <property type="entry name" value="PdxT/SNO_CS"/>
</dbReference>
<dbReference type="CDD" id="cd01749">
    <property type="entry name" value="GATase1_PB"/>
    <property type="match status" value="1"/>
</dbReference>
<dbReference type="GO" id="GO:0008614">
    <property type="term" value="P:pyridoxine metabolic process"/>
    <property type="evidence" value="ECO:0007669"/>
    <property type="project" value="TreeGrafter"/>
</dbReference>
<dbReference type="EMBL" id="LR134377">
    <property type="protein sequence ID" value="VEH06613.1"/>
    <property type="molecule type" value="Genomic_DNA"/>
</dbReference>
<dbReference type="OrthoDB" id="9810320at2"/>
<comment type="pathway">
    <text evidence="10">Cofactor biosynthesis; pyridoxal 5'-phosphate biosynthesis.</text>
</comment>
<evidence type="ECO:0000256" key="6">
    <source>
        <dbReference type="ARBA" id="ARBA00047992"/>
    </source>
</evidence>
<evidence type="ECO:0000313" key="15">
    <source>
        <dbReference type="Proteomes" id="UP000033457"/>
    </source>
</evidence>
<dbReference type="Gene3D" id="3.40.50.880">
    <property type="match status" value="1"/>
</dbReference>
<reference evidence="13 15" key="1">
    <citation type="journal article" date="2015" name="Genome Announc.">
        <title>Complete Genome Sequence of Corynebacterium kutscheri DSM 20755, a Corynebacterial Type Strain with Remarkably Low G+C Content of Chromosomal DNA.</title>
        <authorList>
            <person name="Ruckert C."/>
            <person name="Albersmeier A."/>
            <person name="Winkler A."/>
            <person name="Tauch A."/>
        </authorList>
    </citation>
    <scope>NUCLEOTIDE SEQUENCE [LARGE SCALE GENOMIC DNA]</scope>
    <source>
        <strain evidence="13 15">DSM 20755</strain>
    </source>
</reference>
<proteinExistence type="inferred from homology"/>
<evidence type="ECO:0000256" key="11">
    <source>
        <dbReference type="PIRSR" id="PIRSR005639-1"/>
    </source>
</evidence>